<keyword evidence="2" id="KW-1185">Reference proteome</keyword>
<comment type="caution">
    <text evidence="1">The sequence shown here is derived from an EMBL/GenBank/DDBJ whole genome shotgun (WGS) entry which is preliminary data.</text>
</comment>
<protein>
    <submittedName>
        <fullName evidence="1">Uncharacterized protein</fullName>
    </submittedName>
</protein>
<sequence length="83" mass="9090">MRLTLSSATVGLALFAQVLSAKASPAQQDKGAVSRRASDPELLKHVGAGGRVYGKEDDRLTERSLDREIIKWLKRDNLMPDAL</sequence>
<reference evidence="1" key="1">
    <citation type="submission" date="2021-03" db="EMBL/GenBank/DDBJ databases">
        <authorList>
            <consortium name="DOE Joint Genome Institute"/>
            <person name="Ahrendt S."/>
            <person name="Looney B.P."/>
            <person name="Miyauchi S."/>
            <person name="Morin E."/>
            <person name="Drula E."/>
            <person name="Courty P.E."/>
            <person name="Chicoki N."/>
            <person name="Fauchery L."/>
            <person name="Kohler A."/>
            <person name="Kuo A."/>
            <person name="Labutti K."/>
            <person name="Pangilinan J."/>
            <person name="Lipzen A."/>
            <person name="Riley R."/>
            <person name="Andreopoulos W."/>
            <person name="He G."/>
            <person name="Johnson J."/>
            <person name="Barry K.W."/>
            <person name="Grigoriev I.V."/>
            <person name="Nagy L."/>
            <person name="Hibbett D."/>
            <person name="Henrissat B."/>
            <person name="Matheny P.B."/>
            <person name="Labbe J."/>
            <person name="Martin F."/>
        </authorList>
    </citation>
    <scope>NUCLEOTIDE SEQUENCE</scope>
    <source>
        <strain evidence="1">HHB10654</strain>
    </source>
</reference>
<dbReference type="Proteomes" id="UP000814140">
    <property type="component" value="Unassembled WGS sequence"/>
</dbReference>
<name>A0ACB8SKF8_9AGAM</name>
<reference evidence="1" key="2">
    <citation type="journal article" date="2022" name="New Phytol.">
        <title>Evolutionary transition to the ectomycorrhizal habit in the genomes of a hyperdiverse lineage of mushroom-forming fungi.</title>
        <authorList>
            <person name="Looney B."/>
            <person name="Miyauchi S."/>
            <person name="Morin E."/>
            <person name="Drula E."/>
            <person name="Courty P.E."/>
            <person name="Kohler A."/>
            <person name="Kuo A."/>
            <person name="LaButti K."/>
            <person name="Pangilinan J."/>
            <person name="Lipzen A."/>
            <person name="Riley R."/>
            <person name="Andreopoulos W."/>
            <person name="He G."/>
            <person name="Johnson J."/>
            <person name="Nolan M."/>
            <person name="Tritt A."/>
            <person name="Barry K.W."/>
            <person name="Grigoriev I.V."/>
            <person name="Nagy L.G."/>
            <person name="Hibbett D."/>
            <person name="Henrissat B."/>
            <person name="Matheny P.B."/>
            <person name="Labbe J."/>
            <person name="Martin F.M."/>
        </authorList>
    </citation>
    <scope>NUCLEOTIDE SEQUENCE</scope>
    <source>
        <strain evidence="1">HHB10654</strain>
    </source>
</reference>
<dbReference type="EMBL" id="MU277253">
    <property type="protein sequence ID" value="KAI0057054.1"/>
    <property type="molecule type" value="Genomic_DNA"/>
</dbReference>
<accession>A0ACB8SKF8</accession>
<gene>
    <name evidence="1" type="ORF">BV25DRAFT_1831552</name>
</gene>
<proteinExistence type="predicted"/>
<evidence type="ECO:0000313" key="1">
    <source>
        <dbReference type="EMBL" id="KAI0057054.1"/>
    </source>
</evidence>
<organism evidence="1 2">
    <name type="scientific">Artomyces pyxidatus</name>
    <dbReference type="NCBI Taxonomy" id="48021"/>
    <lineage>
        <taxon>Eukaryota</taxon>
        <taxon>Fungi</taxon>
        <taxon>Dikarya</taxon>
        <taxon>Basidiomycota</taxon>
        <taxon>Agaricomycotina</taxon>
        <taxon>Agaricomycetes</taxon>
        <taxon>Russulales</taxon>
        <taxon>Auriscalpiaceae</taxon>
        <taxon>Artomyces</taxon>
    </lineage>
</organism>
<evidence type="ECO:0000313" key="2">
    <source>
        <dbReference type="Proteomes" id="UP000814140"/>
    </source>
</evidence>